<proteinExistence type="predicted"/>
<dbReference type="InterPro" id="IPR047197">
    <property type="entry name" value="THYN1-like_EVE"/>
</dbReference>
<dbReference type="STRING" id="327939.BIW53_07245"/>
<accession>A0A1S1N9Z2</accession>
<dbReference type="EMBL" id="MNAN01000027">
    <property type="protein sequence ID" value="OHU96330.1"/>
    <property type="molecule type" value="Genomic_DNA"/>
</dbReference>
<dbReference type="RefSeq" id="WP_070991188.1">
    <property type="nucleotide sequence ID" value="NZ_CBCSHD010000003.1"/>
</dbReference>
<keyword evidence="3" id="KW-1185">Reference proteome</keyword>
<feature type="domain" description="EVE" evidence="1">
    <location>
        <begin position="2"/>
        <end position="148"/>
    </location>
</feature>
<dbReference type="InterPro" id="IPR002740">
    <property type="entry name" value="EVE_domain"/>
</dbReference>
<protein>
    <submittedName>
        <fullName evidence="2">EVE domain-containing protein</fullName>
    </submittedName>
</protein>
<evidence type="ECO:0000313" key="2">
    <source>
        <dbReference type="EMBL" id="OHU96330.1"/>
    </source>
</evidence>
<dbReference type="SUPFAM" id="SSF88697">
    <property type="entry name" value="PUA domain-like"/>
    <property type="match status" value="1"/>
</dbReference>
<dbReference type="PANTHER" id="PTHR14087:SF7">
    <property type="entry name" value="THYMOCYTE NUCLEAR PROTEIN 1"/>
    <property type="match status" value="1"/>
</dbReference>
<dbReference type="OrthoDB" id="9791347at2"/>
<reference evidence="2 3" key="1">
    <citation type="submission" date="2016-10" db="EMBL/GenBank/DDBJ databases">
        <title>Pseudoalteromonas amylolytica sp. nov., isolated from the surface seawater.</title>
        <authorList>
            <person name="Wu Y.-H."/>
            <person name="Cheng H."/>
            <person name="Jin X.-B."/>
            <person name="Wang C.-S."/>
            <person name="Xu X.-W."/>
        </authorList>
    </citation>
    <scope>NUCLEOTIDE SEQUENCE [LARGE SCALE GENOMIC DNA]</scope>
    <source>
        <strain evidence="2 3">JCM 12483</strain>
    </source>
</reference>
<dbReference type="InterPro" id="IPR015947">
    <property type="entry name" value="PUA-like_sf"/>
</dbReference>
<dbReference type="Gene3D" id="3.10.590.10">
    <property type="entry name" value="ph1033 like domains"/>
    <property type="match status" value="1"/>
</dbReference>
<dbReference type="Proteomes" id="UP000180253">
    <property type="component" value="Unassembled WGS sequence"/>
</dbReference>
<sequence>MAYWLFKTEPDTFSIDDLKSAGEQGSFWDGVRNYQARNFLRDEVQLEDRVFIYHSSCKVPAIVGIAKVINAAQPDPYQFDPDSDYFDAKSTPDAPRWFGVTLQYVQHLRPISLASIKANPAIIDLALKKANRLSIMPVTELEWNLLTQN</sequence>
<dbReference type="AlphaFoldDB" id="A0A1S1N9Z2"/>
<dbReference type="Pfam" id="PF01878">
    <property type="entry name" value="EVE"/>
    <property type="match status" value="1"/>
</dbReference>
<organism evidence="2 3">
    <name type="scientific">Pseudoalteromonas byunsanensis</name>
    <dbReference type="NCBI Taxonomy" id="327939"/>
    <lineage>
        <taxon>Bacteria</taxon>
        <taxon>Pseudomonadati</taxon>
        <taxon>Pseudomonadota</taxon>
        <taxon>Gammaproteobacteria</taxon>
        <taxon>Alteromonadales</taxon>
        <taxon>Pseudoalteromonadaceae</taxon>
        <taxon>Pseudoalteromonas</taxon>
    </lineage>
</organism>
<name>A0A1S1N9Z2_9GAMM</name>
<dbReference type="InterPro" id="IPR052181">
    <property type="entry name" value="5hmC_binding"/>
</dbReference>
<dbReference type="CDD" id="cd21133">
    <property type="entry name" value="EVE"/>
    <property type="match status" value="1"/>
</dbReference>
<comment type="caution">
    <text evidence="2">The sequence shown here is derived from an EMBL/GenBank/DDBJ whole genome shotgun (WGS) entry which is preliminary data.</text>
</comment>
<gene>
    <name evidence="2" type="ORF">BIW53_07245</name>
</gene>
<dbReference type="PANTHER" id="PTHR14087">
    <property type="entry name" value="THYMOCYTE NUCLEAR PROTEIN 1"/>
    <property type="match status" value="1"/>
</dbReference>
<evidence type="ECO:0000313" key="3">
    <source>
        <dbReference type="Proteomes" id="UP000180253"/>
    </source>
</evidence>
<evidence type="ECO:0000259" key="1">
    <source>
        <dbReference type="Pfam" id="PF01878"/>
    </source>
</evidence>